<dbReference type="InterPro" id="IPR043128">
    <property type="entry name" value="Rev_trsase/Diguanyl_cyclase"/>
</dbReference>
<dbReference type="PANTHER" id="PTHR34047">
    <property type="entry name" value="NUCLEAR INTRON MATURASE 1, MITOCHONDRIAL-RELATED"/>
    <property type="match status" value="1"/>
</dbReference>
<comment type="similarity">
    <text evidence="1">Belongs to the bacterial reverse transcriptase family.</text>
</comment>
<sequence>MTDEPEHTRLIDMSDADARKALLKSESYFDFDLPIYFGFDRMLSKIDAKLSGVALQDVCVGKVGEQEKVNHTIFHSKDGKYAWRPQELINPVLYVSMVHQLTEPDAWKLVQAKFAEYSGDQRIECVSLPLISNSEKKTDKATTILSWWQEVEQRSLSLSLEYEYVIHTDVTDCYGSIYTHSIPWALHGKSLSKKKPNDQTLLGNQLDRTIRWSRNNQTNGIPQGSALTNLIAEMVLGYSDMLLAEAIKEKGIEDFFVLRYRDDYRIFSNNPADAEAITKLLAEVLRDLGMKLNPSKTSISSEVIKSSIKQDKMHWIGKEKRKRNLVKHLLLIHELSSEHPNSGSVAIALSKFQRRISKVKETKEPILPMVGVLTDIAIHNPRVYPSFSAILSKLVALSEPNEREWILELVLNKFRRVPYSGHVHIWMQRFSLPMGVQPDFLEPLCKALENPDFELWNSTWLNPEMRNLLRARQYIEQEELGKLSTVIPPEEVQMFENGYY</sequence>
<dbReference type="PANTHER" id="PTHR34047:SF8">
    <property type="entry name" value="PROTEIN YKFC"/>
    <property type="match status" value="1"/>
</dbReference>
<dbReference type="Proteomes" id="UP000184144">
    <property type="component" value="Unassembled WGS sequence"/>
</dbReference>
<name>A0A1M5EX69_9RHOB</name>
<keyword evidence="3" id="KW-0548">Nucleotidyltransferase</keyword>
<dbReference type="Pfam" id="PF00078">
    <property type="entry name" value="RVT_1"/>
    <property type="match status" value="1"/>
</dbReference>
<evidence type="ECO:0000256" key="1">
    <source>
        <dbReference type="ARBA" id="ARBA00034120"/>
    </source>
</evidence>
<dbReference type="InterPro" id="IPR043502">
    <property type="entry name" value="DNA/RNA_pol_sf"/>
</dbReference>
<dbReference type="STRING" id="1486859.SAMN05444273_11611"/>
<feature type="domain" description="Reverse transcriptase" evidence="2">
    <location>
        <begin position="1"/>
        <end position="320"/>
    </location>
</feature>
<dbReference type="EMBL" id="FQUV01000016">
    <property type="protein sequence ID" value="SHF83797.1"/>
    <property type="molecule type" value="Genomic_DNA"/>
</dbReference>
<dbReference type="InterPro" id="IPR051083">
    <property type="entry name" value="GrpII_Intron_Splice-Mob/Def"/>
</dbReference>
<keyword evidence="4" id="KW-1185">Reference proteome</keyword>
<evidence type="ECO:0000313" key="3">
    <source>
        <dbReference type="EMBL" id="SHF83797.1"/>
    </source>
</evidence>
<dbReference type="PROSITE" id="PS50878">
    <property type="entry name" value="RT_POL"/>
    <property type="match status" value="1"/>
</dbReference>
<dbReference type="OrthoDB" id="9780724at2"/>
<protein>
    <submittedName>
        <fullName evidence="3">Reverse transcriptase (RNA-dependent DNA polymerase)</fullName>
    </submittedName>
</protein>
<evidence type="ECO:0000259" key="2">
    <source>
        <dbReference type="PROSITE" id="PS50878"/>
    </source>
</evidence>
<dbReference type="AlphaFoldDB" id="A0A1M5EX69"/>
<organism evidence="3 4">
    <name type="scientific">Litoreibacter ascidiaceicola</name>
    <dbReference type="NCBI Taxonomy" id="1486859"/>
    <lineage>
        <taxon>Bacteria</taxon>
        <taxon>Pseudomonadati</taxon>
        <taxon>Pseudomonadota</taxon>
        <taxon>Alphaproteobacteria</taxon>
        <taxon>Rhodobacterales</taxon>
        <taxon>Roseobacteraceae</taxon>
        <taxon>Litoreibacter</taxon>
    </lineage>
</organism>
<dbReference type="Gene3D" id="3.30.70.270">
    <property type="match status" value="1"/>
</dbReference>
<dbReference type="InterPro" id="IPR000477">
    <property type="entry name" value="RT_dom"/>
</dbReference>
<keyword evidence="3" id="KW-0695">RNA-directed DNA polymerase</keyword>
<keyword evidence="3" id="KW-0808">Transferase</keyword>
<dbReference type="CDD" id="cd01646">
    <property type="entry name" value="RT_Bac_retron_I"/>
    <property type="match status" value="1"/>
</dbReference>
<dbReference type="RefSeq" id="WP_073146419.1">
    <property type="nucleotide sequence ID" value="NZ_FQUV01000016.1"/>
</dbReference>
<proteinExistence type="inferred from homology"/>
<gene>
    <name evidence="3" type="ORF">SAMN05444273_11611</name>
</gene>
<dbReference type="GO" id="GO:0003964">
    <property type="term" value="F:RNA-directed DNA polymerase activity"/>
    <property type="evidence" value="ECO:0007669"/>
    <property type="project" value="UniProtKB-KW"/>
</dbReference>
<reference evidence="4" key="1">
    <citation type="submission" date="2016-11" db="EMBL/GenBank/DDBJ databases">
        <authorList>
            <person name="Varghese N."/>
            <person name="Submissions S."/>
        </authorList>
    </citation>
    <scope>NUCLEOTIDE SEQUENCE [LARGE SCALE GENOMIC DNA]</scope>
    <source>
        <strain evidence="4">DSM 100566</strain>
    </source>
</reference>
<dbReference type="SUPFAM" id="SSF56672">
    <property type="entry name" value="DNA/RNA polymerases"/>
    <property type="match status" value="1"/>
</dbReference>
<accession>A0A1M5EX69</accession>
<evidence type="ECO:0000313" key="4">
    <source>
        <dbReference type="Proteomes" id="UP000184144"/>
    </source>
</evidence>